<feature type="domain" description="Tectonic-1-3 N-terminal" evidence="6">
    <location>
        <begin position="73"/>
        <end position="166"/>
    </location>
</feature>
<keyword evidence="4" id="KW-0325">Glycoprotein</keyword>
<evidence type="ECO:0000256" key="4">
    <source>
        <dbReference type="ARBA" id="ARBA00023180"/>
    </source>
</evidence>
<organism evidence="7">
    <name type="scientific">Aureoumbra lagunensis</name>
    <dbReference type="NCBI Taxonomy" id="44058"/>
    <lineage>
        <taxon>Eukaryota</taxon>
        <taxon>Sar</taxon>
        <taxon>Stramenopiles</taxon>
        <taxon>Ochrophyta</taxon>
        <taxon>Pelagophyceae</taxon>
        <taxon>Pelagomonadales</taxon>
        <taxon>Aureoumbra</taxon>
    </lineage>
</organism>
<dbReference type="AlphaFoldDB" id="A0A7S3K434"/>
<keyword evidence="3" id="KW-0970">Cilium biogenesis/degradation</keyword>
<evidence type="ECO:0000256" key="2">
    <source>
        <dbReference type="ARBA" id="ARBA00022729"/>
    </source>
</evidence>
<evidence type="ECO:0000259" key="5">
    <source>
        <dbReference type="Pfam" id="PF07773"/>
    </source>
</evidence>
<dbReference type="InterPro" id="IPR011677">
    <property type="entry name" value="TCTN1-3_dom"/>
</dbReference>
<gene>
    <name evidence="7" type="ORF">ALAG00032_LOCUS15115</name>
</gene>
<dbReference type="InterPro" id="IPR040354">
    <property type="entry name" value="TCTN1-3"/>
</dbReference>
<comment type="similarity">
    <text evidence="1">Belongs to the tectonic family.</text>
</comment>
<evidence type="ECO:0000313" key="7">
    <source>
        <dbReference type="EMBL" id="CAE0374312.1"/>
    </source>
</evidence>
<evidence type="ECO:0000259" key="6">
    <source>
        <dbReference type="Pfam" id="PF25752"/>
    </source>
</evidence>
<keyword evidence="2" id="KW-0732">Signal</keyword>
<dbReference type="GO" id="GO:0030030">
    <property type="term" value="P:cell projection organization"/>
    <property type="evidence" value="ECO:0007669"/>
    <property type="project" value="UniProtKB-KW"/>
</dbReference>
<sequence>MALMRRGVNGEETEDEEWPFFPMRIAASMYNYDDSTYLTVDANRAYTLSRKMPPSCTCRKTGDTDDECTMFECTCICDLTAGACDYNCCCDDDCTQDEKERFENLNDCLPEGPVDDEITKCYTTKQVDKINAKFPMTAKGTAKSSVDRALCVRYDNSDLRGEFFDDPGYPDSLDIFDESQGQKNYDYPFWIEDEEIYSSDQSFDAGDFIPAAFAVTDLSSGGGIPLSDGYIDAFQGILPLPVPNNNGICSEAASVKFATPQSSTCIRLIQNLEAECASTLGSFRWSASLYLGTNGAASSSGSTDWIPVTIRSVKYTNFYDTTQTEHETFNDADVDCDATYGTSTSCLGTSSATANETCFNALVAVHYDIVHQSDGINSIVEAFADLLLTDIPQSANNDDNIIIIRQYYSVGFRSQAAIARSQANIVNRTRSGNPGYLFGRPLLAGANGNNDVIRPLADGLQLVAASGHGDCHDTISVPFGADTRTGCILRLNRTELRDFCNGVGDYSSTGDPGVPRYFNVSDIFGNPTIYDEYIGIFGNADPLDISQWLQITVKAPQNTAVWRERTGVCESAITSMNFRFLWSYVGAKDNPQPKIVAARLDFSKEDFAFTLSSTSALSQKISFPITFTATFIHYDEDAAQPYTPPAPPMAVSVPYDVWYPFKVESAATRGSRPTTLPFIIAALLLASFWFVSV</sequence>
<name>A0A7S3K434_9STRA</name>
<dbReference type="EMBL" id="HBIJ01023021">
    <property type="protein sequence ID" value="CAE0374312.1"/>
    <property type="molecule type" value="Transcribed_RNA"/>
</dbReference>
<feature type="domain" description="Tectonic-1-3" evidence="5">
    <location>
        <begin position="235"/>
        <end position="413"/>
    </location>
</feature>
<dbReference type="Pfam" id="PF25752">
    <property type="entry name" value="DUF1619_N"/>
    <property type="match status" value="1"/>
</dbReference>
<dbReference type="Pfam" id="PF07773">
    <property type="entry name" value="TCTN_DUF1619"/>
    <property type="match status" value="2"/>
</dbReference>
<feature type="domain" description="Tectonic-1-3" evidence="5">
    <location>
        <begin position="431"/>
        <end position="619"/>
    </location>
</feature>
<accession>A0A7S3K434</accession>
<dbReference type="InterPro" id="IPR057724">
    <property type="entry name" value="TCTN1-3_N"/>
</dbReference>
<evidence type="ECO:0000256" key="1">
    <source>
        <dbReference type="ARBA" id="ARBA00007633"/>
    </source>
</evidence>
<protein>
    <recommendedName>
        <fullName evidence="8">Tectonic domain-containing protein</fullName>
    </recommendedName>
</protein>
<proteinExistence type="inferred from homology"/>
<dbReference type="PANTHER" id="PTHR14611">
    <property type="entry name" value="TECTONIC FAMILY MEMBER"/>
    <property type="match status" value="1"/>
</dbReference>
<dbReference type="PANTHER" id="PTHR14611:SF2">
    <property type="entry name" value="TECTONIC"/>
    <property type="match status" value="1"/>
</dbReference>
<reference evidence="7" key="1">
    <citation type="submission" date="2021-01" db="EMBL/GenBank/DDBJ databases">
        <authorList>
            <person name="Corre E."/>
            <person name="Pelletier E."/>
            <person name="Niang G."/>
            <person name="Scheremetjew M."/>
            <person name="Finn R."/>
            <person name="Kale V."/>
            <person name="Holt S."/>
            <person name="Cochrane G."/>
            <person name="Meng A."/>
            <person name="Brown T."/>
            <person name="Cohen L."/>
        </authorList>
    </citation>
    <scope>NUCLEOTIDE SEQUENCE</scope>
    <source>
        <strain evidence="7">CCMP1510</strain>
    </source>
</reference>
<evidence type="ECO:0000256" key="3">
    <source>
        <dbReference type="ARBA" id="ARBA00022794"/>
    </source>
</evidence>
<evidence type="ECO:0008006" key="8">
    <source>
        <dbReference type="Google" id="ProtNLM"/>
    </source>
</evidence>